<evidence type="ECO:0000313" key="2">
    <source>
        <dbReference type="Proteomes" id="UP000719412"/>
    </source>
</evidence>
<comment type="caution">
    <text evidence="1">The sequence shown here is derived from an EMBL/GenBank/DDBJ whole genome shotgun (WGS) entry which is preliminary data.</text>
</comment>
<evidence type="ECO:0000313" key="1">
    <source>
        <dbReference type="EMBL" id="KAH0812872.1"/>
    </source>
</evidence>
<sequence length="489" mass="53978">MDDKTERVDKAAASAITIVEKPRYTLVAAVWKRPSVPVADVSNAVAKRTTSSAEALARNLQTESHLQTPSHIPNRKSCGDLEVARDKVDLRTMRTGERLPLGGPAGWNPWETLRRSESKRRNNYYLEFGKSWCDGLGCLCVTKSGYFMPGLSDHNVQDFIGTGTAQVQARRSASIRRYRRPSPAAAGDVEPPFLLYKHADNGSGTSVFVFTCDFSILIKAHRATARFLVAALSLPLHQDYGKNVGIDNFGSLRACVMEEKQEQLIQKLLVEGFARAVVSMRVCVFIIAIKLKENQNMRVEHDGQNFNGQHNEICEFDFHFLQCDPADSSVLGYGAARLFRRRSLGLLWEEGIMPFQEVELMERGCCSVVDRKELIGGVVLLMKILCFDYENGAGTCGRQLPTLHVAVVGGRRVGRRRDALSIRSLCSVSNVYERHRATLPVHLPVVPAPGSALYCNPGPSVLPGAHSITTAVEPHASPGLVPRFSTLFT</sequence>
<name>A0A8J6LAE3_TENMO</name>
<reference evidence="1" key="2">
    <citation type="submission" date="2021-08" db="EMBL/GenBank/DDBJ databases">
        <authorList>
            <person name="Eriksson T."/>
        </authorList>
    </citation>
    <scope>NUCLEOTIDE SEQUENCE</scope>
    <source>
        <strain evidence="1">Stoneville</strain>
        <tissue evidence="1">Whole head</tissue>
    </source>
</reference>
<dbReference type="EMBL" id="JABDTM020025736">
    <property type="protein sequence ID" value="KAH0812872.1"/>
    <property type="molecule type" value="Genomic_DNA"/>
</dbReference>
<dbReference type="AlphaFoldDB" id="A0A8J6LAE3"/>
<keyword evidence="2" id="KW-1185">Reference proteome</keyword>
<protein>
    <submittedName>
        <fullName evidence="1">Uncharacterized protein</fullName>
    </submittedName>
</protein>
<gene>
    <name evidence="1" type="ORF">GEV33_009909</name>
</gene>
<reference evidence="1" key="1">
    <citation type="journal article" date="2020" name="J Insects Food Feed">
        <title>The yellow mealworm (Tenebrio molitor) genome: a resource for the emerging insects as food and feed industry.</title>
        <authorList>
            <person name="Eriksson T."/>
            <person name="Andere A."/>
            <person name="Kelstrup H."/>
            <person name="Emery V."/>
            <person name="Picard C."/>
        </authorList>
    </citation>
    <scope>NUCLEOTIDE SEQUENCE</scope>
    <source>
        <strain evidence="1">Stoneville</strain>
        <tissue evidence="1">Whole head</tissue>
    </source>
</reference>
<accession>A0A8J6LAE3</accession>
<organism evidence="1 2">
    <name type="scientific">Tenebrio molitor</name>
    <name type="common">Yellow mealworm beetle</name>
    <dbReference type="NCBI Taxonomy" id="7067"/>
    <lineage>
        <taxon>Eukaryota</taxon>
        <taxon>Metazoa</taxon>
        <taxon>Ecdysozoa</taxon>
        <taxon>Arthropoda</taxon>
        <taxon>Hexapoda</taxon>
        <taxon>Insecta</taxon>
        <taxon>Pterygota</taxon>
        <taxon>Neoptera</taxon>
        <taxon>Endopterygota</taxon>
        <taxon>Coleoptera</taxon>
        <taxon>Polyphaga</taxon>
        <taxon>Cucujiformia</taxon>
        <taxon>Tenebrionidae</taxon>
        <taxon>Tenebrio</taxon>
    </lineage>
</organism>
<dbReference type="Proteomes" id="UP000719412">
    <property type="component" value="Unassembled WGS sequence"/>
</dbReference>
<proteinExistence type="predicted"/>